<keyword evidence="3" id="KW-0949">S-adenosyl-L-methionine</keyword>
<dbReference type="AlphaFoldDB" id="A0A2B5VDJ1"/>
<organism evidence="5 6">
    <name type="scientific">Bacillus toyonensis</name>
    <dbReference type="NCBI Taxonomy" id="155322"/>
    <lineage>
        <taxon>Bacteria</taxon>
        <taxon>Bacillati</taxon>
        <taxon>Bacillota</taxon>
        <taxon>Bacilli</taxon>
        <taxon>Bacillales</taxon>
        <taxon>Bacillaceae</taxon>
        <taxon>Bacillus</taxon>
        <taxon>Bacillus cereus group</taxon>
    </lineage>
</organism>
<dbReference type="InterPro" id="IPR029063">
    <property type="entry name" value="SAM-dependent_MTases_sf"/>
</dbReference>
<sequence length="114" mass="12896">MKTYKIRIKEATKRGFADAEFGDSVNFSVPNSKTRRGRVGKKIAHTLDTACNQAVLTEDFRIRRLTPKETWRLQGFSDSAFERASKVNSDTQLYRQAGNSVSVPVIFAIAQRLK</sequence>
<keyword evidence="2 5" id="KW-0808">Transferase</keyword>
<evidence type="ECO:0000313" key="6">
    <source>
        <dbReference type="Proteomes" id="UP000225320"/>
    </source>
</evidence>
<dbReference type="Pfam" id="PF00145">
    <property type="entry name" value="DNA_methylase"/>
    <property type="match status" value="1"/>
</dbReference>
<evidence type="ECO:0000256" key="2">
    <source>
        <dbReference type="ARBA" id="ARBA00022679"/>
    </source>
</evidence>
<dbReference type="PROSITE" id="PS00095">
    <property type="entry name" value="C5_MTASE_2"/>
    <property type="match status" value="1"/>
</dbReference>
<dbReference type="RefSeq" id="WP_098070454.1">
    <property type="nucleotide sequence ID" value="NZ_JBALMW010000434.1"/>
</dbReference>
<evidence type="ECO:0000256" key="1">
    <source>
        <dbReference type="ARBA" id="ARBA00022603"/>
    </source>
</evidence>
<gene>
    <name evidence="5" type="ORF">CON73_30455</name>
</gene>
<proteinExistence type="predicted"/>
<dbReference type="GO" id="GO:0008168">
    <property type="term" value="F:methyltransferase activity"/>
    <property type="evidence" value="ECO:0007669"/>
    <property type="project" value="UniProtKB-KW"/>
</dbReference>
<evidence type="ECO:0000313" key="5">
    <source>
        <dbReference type="EMBL" id="PGG79873.1"/>
    </source>
</evidence>
<keyword evidence="4" id="KW-0680">Restriction system</keyword>
<dbReference type="InterPro" id="IPR001525">
    <property type="entry name" value="C5_MeTfrase"/>
</dbReference>
<dbReference type="Proteomes" id="UP000225320">
    <property type="component" value="Unassembled WGS sequence"/>
</dbReference>
<dbReference type="Gene3D" id="3.90.120.10">
    <property type="entry name" value="DNA Methylase, subunit A, domain 2"/>
    <property type="match status" value="1"/>
</dbReference>
<name>A0A2B5VDJ1_9BACI</name>
<keyword evidence="1 5" id="KW-0489">Methyltransferase</keyword>
<evidence type="ECO:0000256" key="4">
    <source>
        <dbReference type="ARBA" id="ARBA00022747"/>
    </source>
</evidence>
<dbReference type="GO" id="GO:0009307">
    <property type="term" value="P:DNA restriction-modification system"/>
    <property type="evidence" value="ECO:0007669"/>
    <property type="project" value="UniProtKB-KW"/>
</dbReference>
<dbReference type="EMBL" id="NVOI01000170">
    <property type="protein sequence ID" value="PGG79873.1"/>
    <property type="molecule type" value="Genomic_DNA"/>
</dbReference>
<dbReference type="InterPro" id="IPR031303">
    <property type="entry name" value="C5_meth_CS"/>
</dbReference>
<dbReference type="GO" id="GO:0032259">
    <property type="term" value="P:methylation"/>
    <property type="evidence" value="ECO:0007669"/>
    <property type="project" value="UniProtKB-KW"/>
</dbReference>
<evidence type="ECO:0000256" key="3">
    <source>
        <dbReference type="ARBA" id="ARBA00022691"/>
    </source>
</evidence>
<protein>
    <submittedName>
        <fullName evidence="5">DNA methyltransferase</fullName>
    </submittedName>
</protein>
<reference evidence="5 6" key="1">
    <citation type="submission" date="2017-09" db="EMBL/GenBank/DDBJ databases">
        <title>Large-scale bioinformatics analysis of Bacillus genomes uncovers conserved roles of natural products in bacterial physiology.</title>
        <authorList>
            <consortium name="Agbiome Team Llc"/>
            <person name="Bleich R.M."/>
            <person name="Grubbs K.J."/>
            <person name="Santa Maria K.C."/>
            <person name="Allen S.E."/>
            <person name="Farag S."/>
            <person name="Shank E.A."/>
            <person name="Bowers A."/>
        </authorList>
    </citation>
    <scope>NUCLEOTIDE SEQUENCE [LARGE SCALE GENOMIC DNA]</scope>
    <source>
        <strain evidence="5 6">AFS094862</strain>
    </source>
</reference>
<comment type="caution">
    <text evidence="5">The sequence shown here is derived from an EMBL/GenBank/DDBJ whole genome shotgun (WGS) entry which is preliminary data.</text>
</comment>
<dbReference type="SUPFAM" id="SSF53335">
    <property type="entry name" value="S-adenosyl-L-methionine-dependent methyltransferases"/>
    <property type="match status" value="1"/>
</dbReference>
<accession>A0A2B5VDJ1</accession>